<dbReference type="AlphaFoldDB" id="A0A7S4J3A8"/>
<sequence>MTTDMPPQRVCIFDFDETLAVGTAYPGAPLDELFGGERLRDLIVLLEDITSAGVLLAIVSFNMKEVLAPIVEAAGLSRFFPDTLIFGREVFETDGALRRQPFFWKKSSVIRELIMPVARLHSPRGDSVLFIDDDPANVQDVTQNLFGSQCVLVPGNGLRDFAAVRRWLASAAAEASASSVFDAPAPAPAPAAAPPAATAHAAAAPLPAAVVGNSKGAWLTVPVCACREGHVAPGPRSMFHGSLIAHHVSFVSLWAHVGVSLCASVPKQNACVPRERQLSRVSSQQVSTKEPTLPSLVFCLLCVYLVRVDVLASVASCVHVVSSEHRVSCCQLSACMQQPVSCCVCVSSDV</sequence>
<dbReference type="EMBL" id="HBKO01031799">
    <property type="protein sequence ID" value="CAE2249407.1"/>
    <property type="molecule type" value="Transcribed_RNA"/>
</dbReference>
<proteinExistence type="predicted"/>
<reference evidence="1" key="1">
    <citation type="submission" date="2021-01" db="EMBL/GenBank/DDBJ databases">
        <authorList>
            <person name="Corre E."/>
            <person name="Pelletier E."/>
            <person name="Niang G."/>
            <person name="Scheremetjew M."/>
            <person name="Finn R."/>
            <person name="Kale V."/>
            <person name="Holt S."/>
            <person name="Cochrane G."/>
            <person name="Meng A."/>
            <person name="Brown T."/>
            <person name="Cohen L."/>
        </authorList>
    </citation>
    <scope>NUCLEOTIDE SEQUENCE</scope>
    <source>
        <strain evidence="1">UIO037</strain>
    </source>
</reference>
<dbReference type="Gene3D" id="3.40.50.1000">
    <property type="entry name" value="HAD superfamily/HAD-like"/>
    <property type="match status" value="1"/>
</dbReference>
<dbReference type="InterPro" id="IPR036412">
    <property type="entry name" value="HAD-like_sf"/>
</dbReference>
<dbReference type="InterPro" id="IPR023214">
    <property type="entry name" value="HAD_sf"/>
</dbReference>
<evidence type="ECO:0000313" key="1">
    <source>
        <dbReference type="EMBL" id="CAE2249407.1"/>
    </source>
</evidence>
<dbReference type="SUPFAM" id="SSF56784">
    <property type="entry name" value="HAD-like"/>
    <property type="match status" value="1"/>
</dbReference>
<protein>
    <submittedName>
        <fullName evidence="1">Uncharacterized protein</fullName>
    </submittedName>
</protein>
<name>A0A7S4J3A8_9EUKA</name>
<gene>
    <name evidence="1" type="ORF">CPOL0286_LOCUS14485</name>
</gene>
<organism evidence="1">
    <name type="scientific">Prymnesium polylepis</name>
    <dbReference type="NCBI Taxonomy" id="72548"/>
    <lineage>
        <taxon>Eukaryota</taxon>
        <taxon>Haptista</taxon>
        <taxon>Haptophyta</taxon>
        <taxon>Prymnesiophyceae</taxon>
        <taxon>Prymnesiales</taxon>
        <taxon>Prymnesiaceae</taxon>
        <taxon>Prymnesium</taxon>
    </lineage>
</organism>
<accession>A0A7S4J3A8</accession>